<dbReference type="SUPFAM" id="SSF53822">
    <property type="entry name" value="Periplasmic binding protein-like I"/>
    <property type="match status" value="1"/>
</dbReference>
<proteinExistence type="predicted"/>
<evidence type="ECO:0000256" key="1">
    <source>
        <dbReference type="ARBA" id="ARBA00023015"/>
    </source>
</evidence>
<evidence type="ECO:0000256" key="3">
    <source>
        <dbReference type="ARBA" id="ARBA00023163"/>
    </source>
</evidence>
<dbReference type="Pfam" id="PF08220">
    <property type="entry name" value="HTH_DeoR"/>
    <property type="match status" value="1"/>
</dbReference>
<keyword evidence="3" id="KW-0804">Transcription</keyword>
<evidence type="ECO:0000256" key="2">
    <source>
        <dbReference type="ARBA" id="ARBA00023125"/>
    </source>
</evidence>
<keyword evidence="6" id="KW-1185">Reference proteome</keyword>
<keyword evidence="1" id="KW-0805">Transcription regulation</keyword>
<dbReference type="PROSITE" id="PS51000">
    <property type="entry name" value="HTH_DEOR_2"/>
    <property type="match status" value="1"/>
</dbReference>
<gene>
    <name evidence="5" type="ORF">FY004_19825</name>
</gene>
<dbReference type="GO" id="GO:0003700">
    <property type="term" value="F:DNA-binding transcription factor activity"/>
    <property type="evidence" value="ECO:0007669"/>
    <property type="project" value="InterPro"/>
</dbReference>
<dbReference type="RefSeq" id="WP_148903332.1">
    <property type="nucleotide sequence ID" value="NZ_VSZQ01000103.1"/>
</dbReference>
<sequence length="374" mass="39534">MREGAAERHDRLLNLVRERGTVRVSDLADRLGVATVTARRDVEALASRGLLERAHGSVSWPAERGPAGTPVGGGPVIGMLAPAAAYYFAEVIRGAHEAAARLGARLILRVTDYRPEDDAAHAAGLLAAGAQGLLLAPSWTAPDHPERYGEWIARLPGEKVLVEREGVPGGPLEGLDRVVSDHAHGVLLAVRHLVRLGHGTPMLVARSDSPTAQAVRTGFTRALAVLGLAGTEPLITTVSADRDPALFERSALAVRSAVREGRASSVLVHNDEDAIRLVRRLAELGVRVPEDLALITYDDEVAALADTPLSAVAPPKRDVGRGAAELLVERLSGLRYPGGDGRPPRRHVALLPALRVRGSCGRPGADDADRLAPV</sequence>
<dbReference type="InterPro" id="IPR001034">
    <property type="entry name" value="DeoR_HTH"/>
</dbReference>
<dbReference type="InterPro" id="IPR018356">
    <property type="entry name" value="Tscrpt_reg_HTH_DeoR_CS"/>
</dbReference>
<dbReference type="GO" id="GO:0000976">
    <property type="term" value="F:transcription cis-regulatory region binding"/>
    <property type="evidence" value="ECO:0007669"/>
    <property type="project" value="TreeGrafter"/>
</dbReference>
<evidence type="ECO:0000313" key="6">
    <source>
        <dbReference type="Proteomes" id="UP000323242"/>
    </source>
</evidence>
<dbReference type="Pfam" id="PF13377">
    <property type="entry name" value="Peripla_BP_3"/>
    <property type="match status" value="1"/>
</dbReference>
<dbReference type="AlphaFoldDB" id="A0A5D4J617"/>
<dbReference type="SUPFAM" id="SSF46785">
    <property type="entry name" value="Winged helix' DNA-binding domain"/>
    <property type="match status" value="1"/>
</dbReference>
<protein>
    <submittedName>
        <fullName evidence="5">DeoR family transcriptional regulator</fullName>
    </submittedName>
</protein>
<evidence type="ECO:0000259" key="4">
    <source>
        <dbReference type="PROSITE" id="PS51000"/>
    </source>
</evidence>
<dbReference type="SMART" id="SM00420">
    <property type="entry name" value="HTH_DEOR"/>
    <property type="match status" value="1"/>
</dbReference>
<dbReference type="Proteomes" id="UP000323242">
    <property type="component" value="Unassembled WGS sequence"/>
</dbReference>
<dbReference type="PANTHER" id="PTHR30146">
    <property type="entry name" value="LACI-RELATED TRANSCRIPTIONAL REPRESSOR"/>
    <property type="match status" value="1"/>
</dbReference>
<dbReference type="InterPro" id="IPR028082">
    <property type="entry name" value="Peripla_BP_I"/>
</dbReference>
<feature type="domain" description="HTH deoR-type" evidence="4">
    <location>
        <begin position="5"/>
        <end position="60"/>
    </location>
</feature>
<dbReference type="Gene3D" id="1.10.10.10">
    <property type="entry name" value="Winged helix-like DNA-binding domain superfamily/Winged helix DNA-binding domain"/>
    <property type="match status" value="1"/>
</dbReference>
<dbReference type="Gene3D" id="3.40.50.2300">
    <property type="match status" value="2"/>
</dbReference>
<reference evidence="5 6" key="1">
    <citation type="submission" date="2019-08" db="EMBL/GenBank/DDBJ databases">
        <title>Draft genome for granaticin producer strain Streptomyces parvus C05.</title>
        <authorList>
            <person name="Gonzalez-Pimentel J.L."/>
        </authorList>
    </citation>
    <scope>NUCLEOTIDE SEQUENCE [LARGE SCALE GENOMIC DNA]</scope>
    <source>
        <strain evidence="5 6">C05</strain>
    </source>
</reference>
<dbReference type="PROSITE" id="PS00894">
    <property type="entry name" value="HTH_DEOR_1"/>
    <property type="match status" value="1"/>
</dbReference>
<dbReference type="InterPro" id="IPR036388">
    <property type="entry name" value="WH-like_DNA-bd_sf"/>
</dbReference>
<accession>A0A5D4J617</accession>
<organism evidence="5 6">
    <name type="scientific">Streptomyces parvus</name>
    <dbReference type="NCBI Taxonomy" id="66428"/>
    <lineage>
        <taxon>Bacteria</taxon>
        <taxon>Bacillati</taxon>
        <taxon>Actinomycetota</taxon>
        <taxon>Actinomycetes</taxon>
        <taxon>Kitasatosporales</taxon>
        <taxon>Streptomycetaceae</taxon>
        <taxon>Streptomyces</taxon>
    </lineage>
</organism>
<dbReference type="PRINTS" id="PR00037">
    <property type="entry name" value="HTHLACR"/>
</dbReference>
<dbReference type="InterPro" id="IPR036390">
    <property type="entry name" value="WH_DNA-bd_sf"/>
</dbReference>
<dbReference type="InterPro" id="IPR046335">
    <property type="entry name" value="LacI/GalR-like_sensor"/>
</dbReference>
<evidence type="ECO:0000313" key="5">
    <source>
        <dbReference type="EMBL" id="TYR60778.1"/>
    </source>
</evidence>
<comment type="caution">
    <text evidence="5">The sequence shown here is derived from an EMBL/GenBank/DDBJ whole genome shotgun (WGS) entry which is preliminary data.</text>
</comment>
<name>A0A5D4J617_9ACTN</name>
<dbReference type="PANTHER" id="PTHR30146:SF155">
    <property type="entry name" value="ALANINE RACEMASE"/>
    <property type="match status" value="1"/>
</dbReference>
<keyword evidence="2" id="KW-0238">DNA-binding</keyword>
<dbReference type="EMBL" id="VSZQ01000103">
    <property type="protein sequence ID" value="TYR60778.1"/>
    <property type="molecule type" value="Genomic_DNA"/>
</dbReference>